<name>A0A380TGU3_9ZZZZ</name>
<organism evidence="3">
    <name type="scientific">metagenome</name>
    <dbReference type="NCBI Taxonomy" id="256318"/>
    <lineage>
        <taxon>unclassified sequences</taxon>
        <taxon>metagenomes</taxon>
    </lineage>
</organism>
<dbReference type="NCBIfam" id="TIGR03363">
    <property type="entry name" value="VI_chp_8"/>
    <property type="match status" value="1"/>
</dbReference>
<dbReference type="AlphaFoldDB" id="A0A380TGU3"/>
<sequence>MAATIPIDQLLADITADNPCGDDLEYDPEFGALARDARPVPEQVMGDAVVPAREPDWPAVRRRAFDLFSRTKDLRVGVLLTRALLNSDGFAGLRDGLTVLVRLVAERWDGVHPHLDPDDNLDPTTRVNILATLCDKETFLKDLRTAPLFTSRAFGPIRYRDVLVASGTLKVAAEEGQAPALDLAQITAASRDADADAVVATADAVRTATAEAASLETNLTAQVGVQHAASFAPLTQELAAIAKYMDERLAALGLGAAVATGASPSPAPAGDAAGGTTPAAGDRPPAASGEITSREDVVRLLDRICAYYASHEPASPVPILLQRAKRLVPLQFVDIIRDLAPDALAAIDVFRGADTPDETG</sequence>
<feature type="domain" description="ImpA N-terminal" evidence="2">
    <location>
        <begin position="11"/>
        <end position="134"/>
    </location>
</feature>
<accession>A0A380TGU3</accession>
<feature type="region of interest" description="Disordered" evidence="1">
    <location>
        <begin position="263"/>
        <end position="291"/>
    </location>
</feature>
<dbReference type="Pfam" id="PF06812">
    <property type="entry name" value="ImpA_N"/>
    <property type="match status" value="1"/>
</dbReference>
<dbReference type="EMBL" id="UIDG01000268">
    <property type="protein sequence ID" value="SUS06874.1"/>
    <property type="molecule type" value="Genomic_DNA"/>
</dbReference>
<dbReference type="InterPro" id="IPR010657">
    <property type="entry name" value="ImpA_N"/>
</dbReference>
<protein>
    <submittedName>
        <fullName evidence="3">Type VI secretion-associated protein, ImpA family</fullName>
    </submittedName>
</protein>
<evidence type="ECO:0000313" key="3">
    <source>
        <dbReference type="EMBL" id="SUS06874.1"/>
    </source>
</evidence>
<dbReference type="PANTHER" id="PTHR37951">
    <property type="entry name" value="CYTOPLASMIC PROTEIN-RELATED"/>
    <property type="match status" value="1"/>
</dbReference>
<dbReference type="InterPro" id="IPR017740">
    <property type="entry name" value="TssA-like"/>
</dbReference>
<reference evidence="3" key="1">
    <citation type="submission" date="2018-07" db="EMBL/GenBank/DDBJ databases">
        <authorList>
            <person name="Quirk P.G."/>
            <person name="Krulwich T.A."/>
        </authorList>
    </citation>
    <scope>NUCLEOTIDE SEQUENCE</scope>
</reference>
<feature type="compositionally biased region" description="Low complexity" evidence="1">
    <location>
        <begin position="263"/>
        <end position="287"/>
    </location>
</feature>
<proteinExistence type="predicted"/>
<evidence type="ECO:0000256" key="1">
    <source>
        <dbReference type="SAM" id="MobiDB-lite"/>
    </source>
</evidence>
<gene>
    <name evidence="3" type="ORF">DF3PB_340012</name>
</gene>
<dbReference type="PANTHER" id="PTHR37951:SF1">
    <property type="entry name" value="TYPE VI SECRETION SYSTEM COMPONENT TSSA1"/>
    <property type="match status" value="1"/>
</dbReference>
<evidence type="ECO:0000259" key="2">
    <source>
        <dbReference type="Pfam" id="PF06812"/>
    </source>
</evidence>